<evidence type="ECO:0000313" key="4">
    <source>
        <dbReference type="Proteomes" id="UP000800035"/>
    </source>
</evidence>
<dbReference type="EMBL" id="ML976983">
    <property type="protein sequence ID" value="KAF1960007.1"/>
    <property type="molecule type" value="Genomic_DNA"/>
</dbReference>
<proteinExistence type="predicted"/>
<keyword evidence="4" id="KW-1185">Reference proteome</keyword>
<reference evidence="3" key="1">
    <citation type="journal article" date="2020" name="Stud. Mycol.">
        <title>101 Dothideomycetes genomes: a test case for predicting lifestyles and emergence of pathogens.</title>
        <authorList>
            <person name="Haridas S."/>
            <person name="Albert R."/>
            <person name="Binder M."/>
            <person name="Bloem J."/>
            <person name="Labutti K."/>
            <person name="Salamov A."/>
            <person name="Andreopoulos B."/>
            <person name="Baker S."/>
            <person name="Barry K."/>
            <person name="Bills G."/>
            <person name="Bluhm B."/>
            <person name="Cannon C."/>
            <person name="Castanera R."/>
            <person name="Culley D."/>
            <person name="Daum C."/>
            <person name="Ezra D."/>
            <person name="Gonzalez J."/>
            <person name="Henrissat B."/>
            <person name="Kuo A."/>
            <person name="Liang C."/>
            <person name="Lipzen A."/>
            <person name="Lutzoni F."/>
            <person name="Magnuson J."/>
            <person name="Mondo S."/>
            <person name="Nolan M."/>
            <person name="Ohm R."/>
            <person name="Pangilinan J."/>
            <person name="Park H.-J."/>
            <person name="Ramirez L."/>
            <person name="Alfaro M."/>
            <person name="Sun H."/>
            <person name="Tritt A."/>
            <person name="Yoshinaga Y."/>
            <person name="Zwiers L.-H."/>
            <person name="Turgeon B."/>
            <person name="Goodwin S."/>
            <person name="Spatafora J."/>
            <person name="Crous P."/>
            <person name="Grigoriev I."/>
        </authorList>
    </citation>
    <scope>NUCLEOTIDE SEQUENCE</scope>
    <source>
        <strain evidence="3">CBS 675.92</strain>
    </source>
</reference>
<sequence length="664" mass="73530">MPLRKTLRQTQRQSSGQNRRKPCRICHNLDPRGHASSAYSAESEKDALASLSLVLDAFELAKTKDPKEGGCRFCNVLCQALDAFSNGWRGARQRVNVDLKEKGTIKVQVDEDRWRGESIEIYAGSASRAPWPTLGTAHHIPSNSGSDDTFNFARRCIQDCLTNPKHGACKLPSRSLASAPKRLLNVGRMTEPIRLIDTQGKSFEYAALSHCWGSGPTLTATKSNWMKLAANIDFDLLPPLFQDAVIIVRQLGLRYIWIDSLCIIQDSVRDWETESAKMGGIYENSYVTISATSSGDGTARCLRDRRKGIILNYQNTTGKELAARARKVEDHHPAVSEAEPAKPLGRLATRAWALQEHVLSTRVLHYTDTELLFECKTSYRCECAPARKTYPTTPALIPKAIAKSVRNHRAIWDAWHRIVEQYSQRDLTVPADKLPAISGIASKIRKATGSAYIAGIWEDNLSPDLLWSTSLTTMPDAHYLALQKYRAPSFSWASLNTPIAYDSFDDDDHEIFTPTVSLVSSFTTATGLNPLGAVSDSRITLRAPAICAMLSSMQRDGMWEYTLAIRGVSTLTLSHDCLLVEDEMNSFESAQKTVRRAQCGDKPADFKISVLCLGVARFDSWISGLVLGVSIPQSSATTVYERLGTFSAGMEAFRNADEQELEIA</sequence>
<gene>
    <name evidence="3" type="ORF">CC80DRAFT_544460</name>
</gene>
<accession>A0A6A5UFY6</accession>
<dbReference type="AlphaFoldDB" id="A0A6A5UFY6"/>
<feature type="domain" description="Heterokaryon incompatibility" evidence="2">
    <location>
        <begin position="205"/>
        <end position="356"/>
    </location>
</feature>
<dbReference type="Proteomes" id="UP000800035">
    <property type="component" value="Unassembled WGS sequence"/>
</dbReference>
<dbReference type="Pfam" id="PF06985">
    <property type="entry name" value="HET"/>
    <property type="match status" value="1"/>
</dbReference>
<dbReference type="PANTHER" id="PTHR33112">
    <property type="entry name" value="DOMAIN PROTEIN, PUTATIVE-RELATED"/>
    <property type="match status" value="1"/>
</dbReference>
<feature type="compositionally biased region" description="Polar residues" evidence="1">
    <location>
        <begin position="8"/>
        <end position="17"/>
    </location>
</feature>
<organism evidence="3 4">
    <name type="scientific">Byssothecium circinans</name>
    <dbReference type="NCBI Taxonomy" id="147558"/>
    <lineage>
        <taxon>Eukaryota</taxon>
        <taxon>Fungi</taxon>
        <taxon>Dikarya</taxon>
        <taxon>Ascomycota</taxon>
        <taxon>Pezizomycotina</taxon>
        <taxon>Dothideomycetes</taxon>
        <taxon>Pleosporomycetidae</taxon>
        <taxon>Pleosporales</taxon>
        <taxon>Massarineae</taxon>
        <taxon>Massarinaceae</taxon>
        <taxon>Byssothecium</taxon>
    </lineage>
</organism>
<evidence type="ECO:0000313" key="3">
    <source>
        <dbReference type="EMBL" id="KAF1960007.1"/>
    </source>
</evidence>
<protein>
    <submittedName>
        <fullName evidence="3">HET-domain-containing protein</fullName>
    </submittedName>
</protein>
<dbReference type="PANTHER" id="PTHR33112:SF9">
    <property type="entry name" value="HETEROKARYON INCOMPATIBILITY DOMAIN-CONTAINING PROTEIN"/>
    <property type="match status" value="1"/>
</dbReference>
<dbReference type="OrthoDB" id="5125733at2759"/>
<evidence type="ECO:0000256" key="1">
    <source>
        <dbReference type="SAM" id="MobiDB-lite"/>
    </source>
</evidence>
<evidence type="ECO:0000259" key="2">
    <source>
        <dbReference type="Pfam" id="PF06985"/>
    </source>
</evidence>
<feature type="region of interest" description="Disordered" evidence="1">
    <location>
        <begin position="1"/>
        <end position="26"/>
    </location>
</feature>
<name>A0A6A5UFY6_9PLEO</name>
<dbReference type="InterPro" id="IPR010730">
    <property type="entry name" value="HET"/>
</dbReference>